<sequence length="68" mass="7928">MGSFLLHFSPISHSFGFFFFRLPLYFLLHSYDFLIAKGYGCRFMENPRISVTEPKCPRFFGSVQNLPA</sequence>
<dbReference type="Proteomes" id="UP001497535">
    <property type="component" value="Unassembled WGS sequence"/>
</dbReference>
<accession>A0ACB0YIC8</accession>
<name>A0ACB0YIC8_MELEN</name>
<gene>
    <name evidence="1" type="ORF">MENTE1834_LOCUS12493</name>
</gene>
<evidence type="ECO:0000313" key="1">
    <source>
        <dbReference type="EMBL" id="CAK5047653.1"/>
    </source>
</evidence>
<reference evidence="1" key="1">
    <citation type="submission" date="2023-11" db="EMBL/GenBank/DDBJ databases">
        <authorList>
            <person name="Poullet M."/>
        </authorList>
    </citation>
    <scope>NUCLEOTIDE SEQUENCE</scope>
    <source>
        <strain evidence="1">E1834</strain>
    </source>
</reference>
<comment type="caution">
    <text evidence="1">The sequence shown here is derived from an EMBL/GenBank/DDBJ whole genome shotgun (WGS) entry which is preliminary data.</text>
</comment>
<dbReference type="EMBL" id="CAVMJV010000012">
    <property type="protein sequence ID" value="CAK5047653.1"/>
    <property type="molecule type" value="Genomic_DNA"/>
</dbReference>
<evidence type="ECO:0000313" key="2">
    <source>
        <dbReference type="Proteomes" id="UP001497535"/>
    </source>
</evidence>
<protein>
    <submittedName>
        <fullName evidence="1">Uncharacterized protein</fullName>
    </submittedName>
</protein>
<organism evidence="1 2">
    <name type="scientific">Meloidogyne enterolobii</name>
    <name type="common">Root-knot nematode worm</name>
    <name type="synonym">Meloidogyne mayaguensis</name>
    <dbReference type="NCBI Taxonomy" id="390850"/>
    <lineage>
        <taxon>Eukaryota</taxon>
        <taxon>Metazoa</taxon>
        <taxon>Ecdysozoa</taxon>
        <taxon>Nematoda</taxon>
        <taxon>Chromadorea</taxon>
        <taxon>Rhabditida</taxon>
        <taxon>Tylenchina</taxon>
        <taxon>Tylenchomorpha</taxon>
        <taxon>Tylenchoidea</taxon>
        <taxon>Meloidogynidae</taxon>
        <taxon>Meloidogyninae</taxon>
        <taxon>Meloidogyne</taxon>
    </lineage>
</organism>
<keyword evidence="2" id="KW-1185">Reference proteome</keyword>
<proteinExistence type="predicted"/>